<evidence type="ECO:0000313" key="1">
    <source>
        <dbReference type="EMBL" id="EET42796.1"/>
    </source>
</evidence>
<comment type="caution">
    <text evidence="1">The sequence shown here is derived from an EMBL/GenBank/DDBJ whole genome shotgun (WGS) entry which is preliminary data.</text>
</comment>
<accession>C6MA52</accession>
<evidence type="ECO:0000313" key="2">
    <source>
        <dbReference type="Proteomes" id="UP000005365"/>
    </source>
</evidence>
<reference evidence="1" key="1">
    <citation type="submission" date="2009-07" db="EMBL/GenBank/DDBJ databases">
        <authorList>
            <person name="Weinstock G."/>
            <person name="Sodergren E."/>
            <person name="Clifton S."/>
            <person name="Fulton L."/>
            <person name="Fulton B."/>
            <person name="Courtney L."/>
            <person name="Fronick C."/>
            <person name="Harrison M."/>
            <person name="Strong C."/>
            <person name="Farmer C."/>
            <person name="Delahaunty K."/>
            <person name="Markovic C."/>
            <person name="Hall O."/>
            <person name="Minx P."/>
            <person name="Tomlinson C."/>
            <person name="Mitreva M."/>
            <person name="Nelson J."/>
            <person name="Hou S."/>
            <person name="Wollam A."/>
            <person name="Pepin K.H."/>
            <person name="Johnson M."/>
            <person name="Bhonagiri V."/>
            <person name="Nash W.E."/>
            <person name="Warren W."/>
            <person name="Chinwalla A."/>
            <person name="Mardis E.R."/>
            <person name="Wilson R.K."/>
        </authorList>
    </citation>
    <scope>NUCLEOTIDE SEQUENCE [LARGE SCALE GENOMIC DNA]</scope>
    <source>
        <strain evidence="1">ATCC 29256</strain>
    </source>
</reference>
<dbReference type="Proteomes" id="UP000005365">
    <property type="component" value="Unassembled WGS sequence"/>
</dbReference>
<protein>
    <submittedName>
        <fullName evidence="1">Uncharacterized protein</fullName>
    </submittedName>
</protein>
<sequence>MERSSESFQTTFPYAYPPYRLNPQNPYLKYLKTYADTLSCLRQPAPPRNP</sequence>
<gene>
    <name evidence="1" type="ORF">NEISICOT_03433</name>
</gene>
<keyword evidence="2" id="KW-1185">Reference proteome</keyword>
<dbReference type="AlphaFoldDB" id="C6MA52"/>
<organism evidence="1 2">
    <name type="scientific">Neisseria sicca ATCC 29256</name>
    <dbReference type="NCBI Taxonomy" id="547045"/>
    <lineage>
        <taxon>Bacteria</taxon>
        <taxon>Pseudomonadati</taxon>
        <taxon>Pseudomonadota</taxon>
        <taxon>Betaproteobacteria</taxon>
        <taxon>Neisseriales</taxon>
        <taxon>Neisseriaceae</taxon>
        <taxon>Neisseria</taxon>
    </lineage>
</organism>
<proteinExistence type="predicted"/>
<dbReference type="EMBL" id="ACKO02000035">
    <property type="protein sequence ID" value="EET42796.1"/>
    <property type="molecule type" value="Genomic_DNA"/>
</dbReference>
<name>C6MA52_NEISI</name>